<comment type="subcellular location">
    <subcellularLocation>
        <location evidence="2">Cytoplasm</location>
    </subcellularLocation>
    <subcellularLocation>
        <location evidence="1">Nucleus</location>
    </subcellularLocation>
</comment>
<dbReference type="AlphaFoldDB" id="A0A9P1H8L1"/>
<organism evidence="7 8">
    <name type="scientific">Parascedosporium putredinis</name>
    <dbReference type="NCBI Taxonomy" id="1442378"/>
    <lineage>
        <taxon>Eukaryota</taxon>
        <taxon>Fungi</taxon>
        <taxon>Dikarya</taxon>
        <taxon>Ascomycota</taxon>
        <taxon>Pezizomycotina</taxon>
        <taxon>Sordariomycetes</taxon>
        <taxon>Hypocreomycetidae</taxon>
        <taxon>Microascales</taxon>
        <taxon>Microascaceae</taxon>
        <taxon>Parascedosporium</taxon>
    </lineage>
</organism>
<feature type="compositionally biased region" description="Basic and acidic residues" evidence="6">
    <location>
        <begin position="343"/>
        <end position="364"/>
    </location>
</feature>
<protein>
    <submittedName>
        <fullName evidence="7">Uncharacterized protein</fullName>
    </submittedName>
</protein>
<feature type="compositionally biased region" description="Low complexity" evidence="6">
    <location>
        <begin position="368"/>
        <end position="378"/>
    </location>
</feature>
<dbReference type="SUPFAM" id="SSF48371">
    <property type="entry name" value="ARM repeat"/>
    <property type="match status" value="1"/>
</dbReference>
<dbReference type="SMART" id="SM00185">
    <property type="entry name" value="ARM"/>
    <property type="match status" value="2"/>
</dbReference>
<evidence type="ECO:0000256" key="5">
    <source>
        <dbReference type="ARBA" id="ARBA00023242"/>
    </source>
</evidence>
<dbReference type="EMBL" id="CALLCH030000016">
    <property type="protein sequence ID" value="CAI4217250.1"/>
    <property type="molecule type" value="Genomic_DNA"/>
</dbReference>
<proteinExistence type="predicted"/>
<evidence type="ECO:0000256" key="2">
    <source>
        <dbReference type="ARBA" id="ARBA00004496"/>
    </source>
</evidence>
<keyword evidence="3" id="KW-0963">Cytoplasm</keyword>
<dbReference type="InterPro" id="IPR038739">
    <property type="entry name" value="ARMC8/Vid28"/>
</dbReference>
<dbReference type="GO" id="GO:0043161">
    <property type="term" value="P:proteasome-mediated ubiquitin-dependent protein catabolic process"/>
    <property type="evidence" value="ECO:0007669"/>
    <property type="project" value="TreeGrafter"/>
</dbReference>
<evidence type="ECO:0000313" key="8">
    <source>
        <dbReference type="Proteomes" id="UP000838763"/>
    </source>
</evidence>
<accession>A0A9P1H8L1</accession>
<dbReference type="PANTHER" id="PTHR15651:SF7">
    <property type="entry name" value="ARMADILLO REPEAT-CONTAINING PROTEIN 8"/>
    <property type="match status" value="1"/>
</dbReference>
<keyword evidence="8" id="KW-1185">Reference proteome</keyword>
<sequence>MGDHETSMLLAQLRSASSYSEQAAALRSLKNEIVGHTQKKEALVAAGVLEPIVRMLSASSSSSKLNGKDSRFNAAPTRTPTEEEAVRLQAVQALSTIASGGSPFLPPLHATGSISAILATLSPLNNSPHVVYASLRALTILADAAAVAPAGSPCDLQILADSLFIPAHIHSLQSILLAAPHDSLTQSQITLAADLISRLCHDVNHKLALSKANGILDALATRLAGFIISDGLVIPGAEWSDKGQQGDAADCIPVPAPRLAKIAPILNAIAVVIGDSRYRAFMLLTSPAILAVLPVAQFIPAQAVRAAWQVAGLSTSGNGESLGAMDYLLPPMPQRGSRRARRKSAEPKERKATSITSVHEHIRSESYGQGADSQSGDGDLPESPSSRI</sequence>
<feature type="region of interest" description="Disordered" evidence="6">
    <location>
        <begin position="324"/>
        <end position="388"/>
    </location>
</feature>
<evidence type="ECO:0000256" key="6">
    <source>
        <dbReference type="SAM" id="MobiDB-lite"/>
    </source>
</evidence>
<dbReference type="GO" id="GO:0034657">
    <property type="term" value="C:GID complex"/>
    <property type="evidence" value="ECO:0007669"/>
    <property type="project" value="TreeGrafter"/>
</dbReference>
<dbReference type="GO" id="GO:0005634">
    <property type="term" value="C:nucleus"/>
    <property type="evidence" value="ECO:0007669"/>
    <property type="project" value="UniProtKB-SubCell"/>
</dbReference>
<dbReference type="InterPro" id="IPR011989">
    <property type="entry name" value="ARM-like"/>
</dbReference>
<evidence type="ECO:0000313" key="7">
    <source>
        <dbReference type="EMBL" id="CAI4217250.1"/>
    </source>
</evidence>
<feature type="region of interest" description="Disordered" evidence="6">
    <location>
        <begin position="60"/>
        <end position="82"/>
    </location>
</feature>
<dbReference type="GO" id="GO:0005737">
    <property type="term" value="C:cytoplasm"/>
    <property type="evidence" value="ECO:0007669"/>
    <property type="project" value="UniProtKB-SubCell"/>
</dbReference>
<gene>
    <name evidence="7" type="ORF">PPNO1_LOCUS6865</name>
</gene>
<keyword evidence="5" id="KW-0539">Nucleus</keyword>
<evidence type="ECO:0000256" key="4">
    <source>
        <dbReference type="ARBA" id="ARBA00022737"/>
    </source>
</evidence>
<dbReference type="Gene3D" id="1.25.10.10">
    <property type="entry name" value="Leucine-rich Repeat Variant"/>
    <property type="match status" value="1"/>
</dbReference>
<dbReference type="InterPro" id="IPR016024">
    <property type="entry name" value="ARM-type_fold"/>
</dbReference>
<dbReference type="OrthoDB" id="5559898at2759"/>
<dbReference type="PANTHER" id="PTHR15651">
    <property type="entry name" value="ARMADILLO REPEAT-CONTAINING PROTEIN 8"/>
    <property type="match status" value="1"/>
</dbReference>
<evidence type="ECO:0000256" key="3">
    <source>
        <dbReference type="ARBA" id="ARBA00022490"/>
    </source>
</evidence>
<name>A0A9P1H8L1_9PEZI</name>
<reference evidence="7" key="1">
    <citation type="submission" date="2022-11" db="EMBL/GenBank/DDBJ databases">
        <authorList>
            <person name="Scott C."/>
            <person name="Bruce N."/>
        </authorList>
    </citation>
    <scope>NUCLEOTIDE SEQUENCE</scope>
</reference>
<comment type="caution">
    <text evidence="7">The sequence shown here is derived from an EMBL/GenBank/DDBJ whole genome shotgun (WGS) entry which is preliminary data.</text>
</comment>
<evidence type="ECO:0000256" key="1">
    <source>
        <dbReference type="ARBA" id="ARBA00004123"/>
    </source>
</evidence>
<dbReference type="InterPro" id="IPR000225">
    <property type="entry name" value="Armadillo"/>
</dbReference>
<dbReference type="Proteomes" id="UP000838763">
    <property type="component" value="Unassembled WGS sequence"/>
</dbReference>
<keyword evidence="4" id="KW-0677">Repeat</keyword>